<dbReference type="SUPFAM" id="SSF55785">
    <property type="entry name" value="PYP-like sensor domain (PAS domain)"/>
    <property type="match status" value="1"/>
</dbReference>
<proteinExistence type="predicted"/>
<dbReference type="InterPro" id="IPR035965">
    <property type="entry name" value="PAS-like_dom_sf"/>
</dbReference>
<dbReference type="SUPFAM" id="SSF46894">
    <property type="entry name" value="C-terminal effector domain of the bipartite response regulators"/>
    <property type="match status" value="1"/>
</dbReference>
<protein>
    <submittedName>
        <fullName evidence="2">PAS domain-containing protein</fullName>
    </submittedName>
</protein>
<feature type="domain" description="HTH luxR-type" evidence="1">
    <location>
        <begin position="154"/>
        <end position="211"/>
    </location>
</feature>
<dbReference type="Gene3D" id="3.30.450.20">
    <property type="entry name" value="PAS domain"/>
    <property type="match status" value="1"/>
</dbReference>
<dbReference type="Proteomes" id="UP000509303">
    <property type="component" value="Chromosome"/>
</dbReference>
<gene>
    <name evidence="2" type="ORF">HUT08_02150</name>
</gene>
<dbReference type="Pfam" id="PF00196">
    <property type="entry name" value="GerE"/>
    <property type="match status" value="1"/>
</dbReference>
<dbReference type="RefSeq" id="WP_176160243.1">
    <property type="nucleotide sequence ID" value="NZ_CP054929.1"/>
</dbReference>
<dbReference type="InterPro" id="IPR036388">
    <property type="entry name" value="WH-like_DNA-bd_sf"/>
</dbReference>
<accession>A0A7H8N2C4</accession>
<dbReference type="Pfam" id="PF08448">
    <property type="entry name" value="PAS_4"/>
    <property type="match status" value="1"/>
</dbReference>
<sequence length="232" mass="25131">MTQEVSFRTSELTHSANRGGSSRAVDYAQVGHAILQYSGLCIANLDPELRLLEANREFIYHFSGAATSYSGKSFLAFLNPGTQERARRHFGRLASGHRSAFTDYLVGIDPEGGQFTGHLTAIATHSDTGTMSGVTVIVRPDTVAAQPTRPVRETRALAPLDARILEGIAAGASTIQLAARLHLSRQGIEYRVSSLLRKHRVPNRAALVSRAYSTGVLTIGAWPPVVRPELIE</sequence>
<dbReference type="InterPro" id="IPR013656">
    <property type="entry name" value="PAS_4"/>
</dbReference>
<dbReference type="SMART" id="SM00421">
    <property type="entry name" value="HTH_LUXR"/>
    <property type="match status" value="1"/>
</dbReference>
<keyword evidence="3" id="KW-1185">Reference proteome</keyword>
<name>A0A7H8N2C4_9ACTN</name>
<dbReference type="InterPro" id="IPR016032">
    <property type="entry name" value="Sig_transdc_resp-reg_C-effctor"/>
</dbReference>
<organism evidence="2 3">
    <name type="scientific">Streptomyces buecherae</name>
    <dbReference type="NCBI Taxonomy" id="2763006"/>
    <lineage>
        <taxon>Bacteria</taxon>
        <taxon>Bacillati</taxon>
        <taxon>Actinomycetota</taxon>
        <taxon>Actinomycetes</taxon>
        <taxon>Kitasatosporales</taxon>
        <taxon>Streptomycetaceae</taxon>
        <taxon>Streptomyces</taxon>
    </lineage>
</organism>
<evidence type="ECO:0000259" key="1">
    <source>
        <dbReference type="SMART" id="SM00421"/>
    </source>
</evidence>
<reference evidence="2 3" key="1">
    <citation type="submission" date="2020-06" db="EMBL/GenBank/DDBJ databases">
        <title>Genome mining for natural products.</title>
        <authorList>
            <person name="Zhang B."/>
            <person name="Shi J."/>
            <person name="Ge H."/>
        </authorList>
    </citation>
    <scope>NUCLEOTIDE SEQUENCE [LARGE SCALE GENOMIC DNA]</scope>
    <source>
        <strain evidence="2 3">NA00687</strain>
    </source>
</reference>
<evidence type="ECO:0000313" key="2">
    <source>
        <dbReference type="EMBL" id="QKW48546.1"/>
    </source>
</evidence>
<dbReference type="Gene3D" id="1.10.10.10">
    <property type="entry name" value="Winged helix-like DNA-binding domain superfamily/Winged helix DNA-binding domain"/>
    <property type="match status" value="1"/>
</dbReference>
<dbReference type="GO" id="GO:0003677">
    <property type="term" value="F:DNA binding"/>
    <property type="evidence" value="ECO:0007669"/>
    <property type="project" value="InterPro"/>
</dbReference>
<dbReference type="GO" id="GO:0006355">
    <property type="term" value="P:regulation of DNA-templated transcription"/>
    <property type="evidence" value="ECO:0007669"/>
    <property type="project" value="InterPro"/>
</dbReference>
<dbReference type="AlphaFoldDB" id="A0A7H8N2C4"/>
<evidence type="ECO:0000313" key="3">
    <source>
        <dbReference type="Proteomes" id="UP000509303"/>
    </source>
</evidence>
<dbReference type="EMBL" id="CP054929">
    <property type="protein sequence ID" value="QKW48546.1"/>
    <property type="molecule type" value="Genomic_DNA"/>
</dbReference>
<dbReference type="InterPro" id="IPR000792">
    <property type="entry name" value="Tscrpt_reg_LuxR_C"/>
</dbReference>